<dbReference type="PANTHER" id="PTHR28125:SF3">
    <property type="entry name" value="TRANSCRIPTION REGULATOR RUA1 C-TERMINAL DOMAIN-CONTAINING PROTEIN"/>
    <property type="match status" value="1"/>
</dbReference>
<reference evidence="2" key="1">
    <citation type="submission" date="2020-12" db="EMBL/GenBank/DDBJ databases">
        <title>Metabolic potential, ecology and presence of endohyphal bacteria is reflected in genomic diversity of Mucoromycotina.</title>
        <authorList>
            <person name="Muszewska A."/>
            <person name="Okrasinska A."/>
            <person name="Steczkiewicz K."/>
            <person name="Drgas O."/>
            <person name="Orlowska M."/>
            <person name="Perlinska-Lenart U."/>
            <person name="Aleksandrzak-Piekarczyk T."/>
            <person name="Szatraj K."/>
            <person name="Zielenkiewicz U."/>
            <person name="Pilsyk S."/>
            <person name="Malc E."/>
            <person name="Mieczkowski P."/>
            <person name="Kruszewska J.S."/>
            <person name="Biernat P."/>
            <person name="Pawlowska J."/>
        </authorList>
    </citation>
    <scope>NUCLEOTIDE SEQUENCE</scope>
    <source>
        <strain evidence="2">WA0000017839</strain>
    </source>
</reference>
<feature type="domain" description="Transcription regulator Rua1 C-terminal" evidence="1">
    <location>
        <begin position="272"/>
        <end position="371"/>
    </location>
</feature>
<dbReference type="Proteomes" id="UP000603453">
    <property type="component" value="Unassembled WGS sequence"/>
</dbReference>
<dbReference type="PANTHER" id="PTHR28125">
    <property type="entry name" value="MEIOTIC EXPRESSION UP-REGULATED PROTEIN 26"/>
    <property type="match status" value="1"/>
</dbReference>
<dbReference type="OrthoDB" id="5595379at2759"/>
<dbReference type="AlphaFoldDB" id="A0A8H7R506"/>
<feature type="non-terminal residue" evidence="2">
    <location>
        <position position="1"/>
    </location>
</feature>
<name>A0A8H7R506_9FUNG</name>
<keyword evidence="3" id="KW-1185">Reference proteome</keyword>
<comment type="caution">
    <text evidence="2">The sequence shown here is derived from an EMBL/GenBank/DDBJ whole genome shotgun (WGS) entry which is preliminary data.</text>
</comment>
<dbReference type="EMBL" id="JAEPRD010000042">
    <property type="protein sequence ID" value="KAG2204659.1"/>
    <property type="molecule type" value="Genomic_DNA"/>
</dbReference>
<dbReference type="Pfam" id="PF14616">
    <property type="entry name" value="Rua1_C"/>
    <property type="match status" value="1"/>
</dbReference>
<protein>
    <recommendedName>
        <fullName evidence="1">Transcription regulator Rua1 C-terminal domain-containing protein</fullName>
    </recommendedName>
</protein>
<evidence type="ECO:0000313" key="2">
    <source>
        <dbReference type="EMBL" id="KAG2204659.1"/>
    </source>
</evidence>
<accession>A0A8H7R506</accession>
<evidence type="ECO:0000313" key="3">
    <source>
        <dbReference type="Proteomes" id="UP000603453"/>
    </source>
</evidence>
<proteinExistence type="predicted"/>
<organism evidence="2 3">
    <name type="scientific">Mucor saturninus</name>
    <dbReference type="NCBI Taxonomy" id="64648"/>
    <lineage>
        <taxon>Eukaryota</taxon>
        <taxon>Fungi</taxon>
        <taxon>Fungi incertae sedis</taxon>
        <taxon>Mucoromycota</taxon>
        <taxon>Mucoromycotina</taxon>
        <taxon>Mucoromycetes</taxon>
        <taxon>Mucorales</taxon>
        <taxon>Mucorineae</taxon>
        <taxon>Mucoraceae</taxon>
        <taxon>Mucor</taxon>
    </lineage>
</organism>
<gene>
    <name evidence="2" type="ORF">INT47_011954</name>
</gene>
<evidence type="ECO:0000259" key="1">
    <source>
        <dbReference type="Pfam" id="PF14616"/>
    </source>
</evidence>
<sequence length="397" mass="46030">QRALIVTSSPTNQTNPVVYDCLPPNTSVSTIPIENLSITNEWMSPIGLNYSEYNQQDMNFLFAYNELVIENKDNVGHLPLQNFNQKDKKSSQFEYQKSAEQSRRFSMMEGRGDNLNYMPPQRIVGSSSFSDYNPYIEQEKDTRSSMPNVFNYTQVYNDNQQSQFLQKRPVNSDYMPYNPSSSVSLPLKKHTKKRSMVDQILTQDEVPCVVSSSTSEPIPTCWMQSRKRTKSIQADCIQEQVQETYDIMPSSDESNQVLAAMPRRQKLRYEGDHYTPKWVRYTGHLKEGYCDSCNPGKWLQLKNSAYWYHKQFFHGISSVSGKSFMKPIEQRMGKGDMIEGLCHQCHRFVPACNGKKKNNYMLWYRHAHKCHLYDKPKATLKTMRKASLTCSPTLPKQ</sequence>
<dbReference type="InterPro" id="IPR028012">
    <property type="entry name" value="Rua1_C"/>
</dbReference>